<dbReference type="EMBL" id="CP116766">
    <property type="protein sequence ID" value="WCL71683.1"/>
    <property type="molecule type" value="Genomic_DNA"/>
</dbReference>
<keyword evidence="6 10" id="KW-0472">Membrane</keyword>
<evidence type="ECO:0000313" key="11">
    <source>
        <dbReference type="EMBL" id="WCL71683.1"/>
    </source>
</evidence>
<gene>
    <name evidence="11" type="ORF">PJU73_00710</name>
</gene>
<evidence type="ECO:0000256" key="3">
    <source>
        <dbReference type="ARBA" id="ARBA00022692"/>
    </source>
</evidence>
<reference evidence="11 12" key="1">
    <citation type="submission" date="2023-01" db="EMBL/GenBank/DDBJ databases">
        <authorList>
            <person name="Yang C."/>
        </authorList>
    </citation>
    <scope>NUCLEOTIDE SEQUENCE [LARGE SCALE GENOMIC DNA]</scope>
    <source>
        <strain evidence="11 12">ZJ106</strain>
    </source>
</reference>
<keyword evidence="7" id="KW-0869">Chloride channel</keyword>
<keyword evidence="3 10" id="KW-0812">Transmembrane</keyword>
<evidence type="ECO:0000256" key="6">
    <source>
        <dbReference type="ARBA" id="ARBA00023136"/>
    </source>
</evidence>
<evidence type="ECO:0000256" key="1">
    <source>
        <dbReference type="ARBA" id="ARBA00004141"/>
    </source>
</evidence>
<evidence type="ECO:0000256" key="10">
    <source>
        <dbReference type="SAM" id="Phobius"/>
    </source>
</evidence>
<feature type="transmembrane region" description="Helical" evidence="10">
    <location>
        <begin position="154"/>
        <end position="179"/>
    </location>
</feature>
<dbReference type="Gene3D" id="1.10.3080.10">
    <property type="entry name" value="Clc chloride channel"/>
    <property type="match status" value="1"/>
</dbReference>
<accession>A0ABY7RJM4</accession>
<evidence type="ECO:0000256" key="9">
    <source>
        <dbReference type="ARBA" id="ARBA00023303"/>
    </source>
</evidence>
<protein>
    <submittedName>
        <fullName evidence="11">Chloride channel protein</fullName>
    </submittedName>
</protein>
<keyword evidence="12" id="KW-1185">Reference proteome</keyword>
<keyword evidence="8" id="KW-0868">Chloride</keyword>
<dbReference type="InterPro" id="IPR014743">
    <property type="entry name" value="Cl-channel_core"/>
</dbReference>
<feature type="transmembrane region" description="Helical" evidence="10">
    <location>
        <begin position="356"/>
        <end position="380"/>
    </location>
</feature>
<feature type="transmembrane region" description="Helical" evidence="10">
    <location>
        <begin position="304"/>
        <end position="324"/>
    </location>
</feature>
<keyword evidence="4 10" id="KW-1133">Transmembrane helix</keyword>
<evidence type="ECO:0000256" key="2">
    <source>
        <dbReference type="ARBA" id="ARBA00022448"/>
    </source>
</evidence>
<evidence type="ECO:0000256" key="7">
    <source>
        <dbReference type="ARBA" id="ARBA00023173"/>
    </source>
</evidence>
<dbReference type="RefSeq" id="WP_237090977.1">
    <property type="nucleotide sequence ID" value="NZ_CP116766.1"/>
</dbReference>
<keyword evidence="9" id="KW-0407">Ion channel</keyword>
<keyword evidence="2" id="KW-0813">Transport</keyword>
<feature type="transmembrane region" description="Helical" evidence="10">
    <location>
        <begin position="7"/>
        <end position="25"/>
    </location>
</feature>
<evidence type="ECO:0000256" key="4">
    <source>
        <dbReference type="ARBA" id="ARBA00022989"/>
    </source>
</evidence>
<sequence>MTQQKKLWAALLLTGIVGGVVGMVLTELMHFIQHHAYGYTAFGADGTPISFREGAEQAAPLRRLAVLAGCGVAVGCGWWALQRFGRPLVSIQTALKRPLAGLPFGETVCHALLQIITVALGSPLGREVAPREMSSAFASLWIKRLGLDEDSARLLIACASGAGLAAVYNVPLAGTLFVLETLLGVWTQQAVAAALLTSVLATAVARLGLGDVQQYPLPELAVNQALLWWAAAVGPLLGGAAILFQRTAKPFPLLKRDNIRMVPLALAAFVAIGFISMFVPEILGNGKAGNQLVFAGLIDWQGSLTLTALKWAAVLLALAAGAYGGLITPSMMLGSTLAFASAALWNTFLPHMPSETAAVVGATVFLGVSMNMPLTAVVFILELTRAPAALLMPLCAGMATAVAAEKAWKSRYSGFTLK</sequence>
<dbReference type="Pfam" id="PF00654">
    <property type="entry name" value="Voltage_CLC"/>
    <property type="match status" value="1"/>
</dbReference>
<dbReference type="SUPFAM" id="SSF81340">
    <property type="entry name" value="Clc chloride channel"/>
    <property type="match status" value="1"/>
</dbReference>
<dbReference type="Proteomes" id="UP001221268">
    <property type="component" value="Chromosome"/>
</dbReference>
<feature type="transmembrane region" description="Helical" evidence="10">
    <location>
        <begin position="226"/>
        <end position="244"/>
    </location>
</feature>
<feature type="transmembrane region" description="Helical" evidence="10">
    <location>
        <begin position="330"/>
        <end position="349"/>
    </location>
</feature>
<feature type="transmembrane region" description="Helical" evidence="10">
    <location>
        <begin position="64"/>
        <end position="81"/>
    </location>
</feature>
<name>A0ABY7RJM4_9NEIS</name>
<dbReference type="PRINTS" id="PR00762">
    <property type="entry name" value="CLCHANNEL"/>
</dbReference>
<evidence type="ECO:0000256" key="8">
    <source>
        <dbReference type="ARBA" id="ARBA00023214"/>
    </source>
</evidence>
<dbReference type="PANTHER" id="PTHR43427">
    <property type="entry name" value="CHLORIDE CHANNEL PROTEIN CLC-E"/>
    <property type="match status" value="1"/>
</dbReference>
<dbReference type="PANTHER" id="PTHR43427:SF6">
    <property type="entry name" value="CHLORIDE CHANNEL PROTEIN CLC-E"/>
    <property type="match status" value="1"/>
</dbReference>
<organism evidence="11 12">
    <name type="scientific">Neisseria lisongii</name>
    <dbReference type="NCBI Taxonomy" id="2912188"/>
    <lineage>
        <taxon>Bacteria</taxon>
        <taxon>Pseudomonadati</taxon>
        <taxon>Pseudomonadota</taxon>
        <taxon>Betaproteobacteria</taxon>
        <taxon>Neisseriales</taxon>
        <taxon>Neisseriaceae</taxon>
        <taxon>Neisseria</taxon>
    </lineage>
</organism>
<keyword evidence="5" id="KW-0406">Ion transport</keyword>
<comment type="subcellular location">
    <subcellularLocation>
        <location evidence="1">Membrane</location>
        <topology evidence="1">Multi-pass membrane protein</topology>
    </subcellularLocation>
</comment>
<feature type="transmembrane region" description="Helical" evidence="10">
    <location>
        <begin position="185"/>
        <end position="205"/>
    </location>
</feature>
<feature type="transmembrane region" description="Helical" evidence="10">
    <location>
        <begin position="264"/>
        <end position="283"/>
    </location>
</feature>
<dbReference type="InterPro" id="IPR001807">
    <property type="entry name" value="ClC"/>
</dbReference>
<evidence type="ECO:0000313" key="12">
    <source>
        <dbReference type="Proteomes" id="UP001221268"/>
    </source>
</evidence>
<proteinExistence type="predicted"/>
<dbReference type="InterPro" id="IPR050368">
    <property type="entry name" value="ClC-type_chloride_channel"/>
</dbReference>
<evidence type="ECO:0000256" key="5">
    <source>
        <dbReference type="ARBA" id="ARBA00023065"/>
    </source>
</evidence>